<keyword evidence="2" id="KW-0963">Cytoplasm</keyword>
<proteinExistence type="predicted"/>
<dbReference type="InterPro" id="IPR023439">
    <property type="entry name" value="Mal_deCO2ase/Cit_lyase_ACP"/>
</dbReference>
<evidence type="ECO:0000313" key="5">
    <source>
        <dbReference type="EMBL" id="PPK48576.1"/>
    </source>
</evidence>
<gene>
    <name evidence="5" type="ORF">BD821_10698</name>
</gene>
<dbReference type="RefSeq" id="WP_104409717.1">
    <property type="nucleotide sequence ID" value="NZ_PTIS01000006.1"/>
</dbReference>
<evidence type="ECO:0000313" key="6">
    <source>
        <dbReference type="Proteomes" id="UP000239863"/>
    </source>
</evidence>
<evidence type="ECO:0000256" key="4">
    <source>
        <dbReference type="PIRSR" id="PIRSR002736-50"/>
    </source>
</evidence>
<reference evidence="5 6" key="1">
    <citation type="submission" date="2018-02" db="EMBL/GenBank/DDBJ databases">
        <title>Genomic Encyclopedia of Archaeal and Bacterial Type Strains, Phase II (KMG-II): from individual species to whole genera.</title>
        <authorList>
            <person name="Goeker M."/>
        </authorList>
    </citation>
    <scope>NUCLEOTIDE SEQUENCE [LARGE SCALE GENOMIC DNA]</scope>
    <source>
        <strain evidence="5 6">DSM 15099</strain>
    </source>
</reference>
<evidence type="ECO:0000256" key="3">
    <source>
        <dbReference type="ARBA" id="ARBA00022553"/>
    </source>
</evidence>
<dbReference type="GO" id="GO:0016829">
    <property type="term" value="F:lyase activity"/>
    <property type="evidence" value="ECO:0007669"/>
    <property type="project" value="UniProtKB-KW"/>
</dbReference>
<dbReference type="NCBIfam" id="TIGR01608">
    <property type="entry name" value="citD"/>
    <property type="match status" value="1"/>
</dbReference>
<dbReference type="NCBIfam" id="NF009726">
    <property type="entry name" value="PRK13253.1"/>
    <property type="match status" value="1"/>
</dbReference>
<comment type="caution">
    <text evidence="5">The sequence shown here is derived from an EMBL/GenBank/DDBJ whole genome shotgun (WGS) entry which is preliminary data.</text>
</comment>
<evidence type="ECO:0000256" key="1">
    <source>
        <dbReference type="ARBA" id="ARBA00004496"/>
    </source>
</evidence>
<dbReference type="PIRSF" id="PIRSF002736">
    <property type="entry name" value="Citrt_lyas_gamma"/>
    <property type="match status" value="1"/>
</dbReference>
<evidence type="ECO:0000256" key="2">
    <source>
        <dbReference type="ARBA" id="ARBA00022490"/>
    </source>
</evidence>
<dbReference type="AlphaFoldDB" id="A0A2S6FYE4"/>
<feature type="modified residue" description="O-(phosphoribosyl dephospho-coenzyme A)serine" evidence="4">
    <location>
        <position position="14"/>
    </location>
</feature>
<dbReference type="Pfam" id="PF06857">
    <property type="entry name" value="ACP"/>
    <property type="match status" value="1"/>
</dbReference>
<protein>
    <submittedName>
        <fullName evidence="5">Citrate lyase subunit gamma (Acyl carrier protein)</fullName>
    </submittedName>
</protein>
<dbReference type="GO" id="GO:0005737">
    <property type="term" value="C:cytoplasm"/>
    <property type="evidence" value="ECO:0007669"/>
    <property type="project" value="UniProtKB-SubCell"/>
</dbReference>
<dbReference type="STRING" id="37659.GCA_000703125_00666"/>
<keyword evidence="5" id="KW-0456">Lyase</keyword>
<comment type="subcellular location">
    <subcellularLocation>
        <location evidence="1">Cytoplasm</location>
    </subcellularLocation>
</comment>
<keyword evidence="3 4" id="KW-0597">Phosphoprotein</keyword>
<dbReference type="Proteomes" id="UP000239863">
    <property type="component" value="Unassembled WGS sequence"/>
</dbReference>
<dbReference type="InterPro" id="IPR006495">
    <property type="entry name" value="CitD"/>
</dbReference>
<dbReference type="EMBL" id="PTIS01000006">
    <property type="protein sequence ID" value="PPK48576.1"/>
    <property type="molecule type" value="Genomic_DNA"/>
</dbReference>
<name>A0A2S6FYE4_9CLOT</name>
<sequence>MKISKVAKAGTLESNDVFIMVSPNEADTVDIKLESIVMKQFGDQILKVIEETLQDLKIESVSLKAQDKGALDYTIKARVETAIKRAMEK</sequence>
<accession>A0A2S6FYE4</accession>
<organism evidence="5 6">
    <name type="scientific">Clostridium algidicarnis DSM 15099</name>
    <dbReference type="NCBI Taxonomy" id="1121295"/>
    <lineage>
        <taxon>Bacteria</taxon>
        <taxon>Bacillati</taxon>
        <taxon>Bacillota</taxon>
        <taxon>Clostridia</taxon>
        <taxon>Eubacteriales</taxon>
        <taxon>Clostridiaceae</taxon>
        <taxon>Clostridium</taxon>
    </lineage>
</organism>
<dbReference type="OrthoDB" id="1120942at2"/>